<comment type="caution">
    <text evidence="1">The sequence shown here is derived from an EMBL/GenBank/DDBJ whole genome shotgun (WGS) entry which is preliminary data.</text>
</comment>
<evidence type="ECO:0000313" key="2">
    <source>
        <dbReference type="Proteomes" id="UP000631114"/>
    </source>
</evidence>
<proteinExistence type="predicted"/>
<dbReference type="InterPro" id="IPR023213">
    <property type="entry name" value="CAT-like_dom_sf"/>
</dbReference>
<reference evidence="1 2" key="1">
    <citation type="submission" date="2020-10" db="EMBL/GenBank/DDBJ databases">
        <title>The Coptis chinensis genome and diversification of protoberbering-type alkaloids.</title>
        <authorList>
            <person name="Wang B."/>
            <person name="Shu S."/>
            <person name="Song C."/>
            <person name="Liu Y."/>
        </authorList>
    </citation>
    <scope>NUCLEOTIDE SEQUENCE [LARGE SCALE GENOMIC DNA]</scope>
    <source>
        <strain evidence="1">HL-2020</strain>
        <tissue evidence="1">Leaf</tissue>
    </source>
</reference>
<gene>
    <name evidence="1" type="ORF">IFM89_010213</name>
</gene>
<protein>
    <submittedName>
        <fullName evidence="1">Uncharacterized protein</fullName>
    </submittedName>
</protein>
<dbReference type="Gene3D" id="3.30.559.10">
    <property type="entry name" value="Chloramphenicol acetyltransferase-like domain"/>
    <property type="match status" value="1"/>
</dbReference>
<dbReference type="Pfam" id="PF02458">
    <property type="entry name" value="Transferase"/>
    <property type="match status" value="1"/>
</dbReference>
<organism evidence="1 2">
    <name type="scientific">Coptis chinensis</name>
    <dbReference type="NCBI Taxonomy" id="261450"/>
    <lineage>
        <taxon>Eukaryota</taxon>
        <taxon>Viridiplantae</taxon>
        <taxon>Streptophyta</taxon>
        <taxon>Embryophyta</taxon>
        <taxon>Tracheophyta</taxon>
        <taxon>Spermatophyta</taxon>
        <taxon>Magnoliopsida</taxon>
        <taxon>Ranunculales</taxon>
        <taxon>Ranunculaceae</taxon>
        <taxon>Coptidoideae</taxon>
        <taxon>Coptis</taxon>
    </lineage>
</organism>
<keyword evidence="2" id="KW-1185">Reference proteome</keyword>
<dbReference type="EMBL" id="JADFTS010000009">
    <property type="protein sequence ID" value="KAF9588454.1"/>
    <property type="molecule type" value="Genomic_DNA"/>
</dbReference>
<evidence type="ECO:0000313" key="1">
    <source>
        <dbReference type="EMBL" id="KAF9588454.1"/>
    </source>
</evidence>
<accession>A0A835GX14</accession>
<name>A0A835GX14_9MAGN</name>
<dbReference type="AlphaFoldDB" id="A0A835GX14"/>
<sequence length="131" mass="13984">MADAAGLIHFLIAVGEIAREEFRRSTADLLVTTGRPVGTIVRAFIVSDLTSTGFEDIDFGCGKALYGGPAKSAPPMSILLPSTNIKGENEIVLSIVLPKSTMDRFAMKIEKMVPEPPNNNNNSSYLGVSSL</sequence>
<dbReference type="OrthoDB" id="1483986at2759"/>
<dbReference type="Proteomes" id="UP000631114">
    <property type="component" value="Unassembled WGS sequence"/>
</dbReference>